<dbReference type="Gene3D" id="3.60.10.10">
    <property type="entry name" value="Endonuclease/exonuclease/phosphatase"/>
    <property type="match status" value="1"/>
</dbReference>
<feature type="region of interest" description="Disordered" evidence="1">
    <location>
        <begin position="221"/>
        <end position="258"/>
    </location>
</feature>
<keyword evidence="4" id="KW-1185">Reference proteome</keyword>
<keyword evidence="3" id="KW-0378">Hydrolase</keyword>
<dbReference type="Proteomes" id="UP001257060">
    <property type="component" value="Unassembled WGS sequence"/>
</dbReference>
<organism evidence="3 4">
    <name type="scientific">Halogeometricum salsisoli</name>
    <dbReference type="NCBI Taxonomy" id="2950536"/>
    <lineage>
        <taxon>Archaea</taxon>
        <taxon>Methanobacteriati</taxon>
        <taxon>Methanobacteriota</taxon>
        <taxon>Stenosarchaea group</taxon>
        <taxon>Halobacteria</taxon>
        <taxon>Halobacteriales</taxon>
        <taxon>Haloferacaceae</taxon>
        <taxon>Halogeometricum</taxon>
    </lineage>
</organism>
<dbReference type="PANTHER" id="PTHR12121">
    <property type="entry name" value="CARBON CATABOLITE REPRESSOR PROTEIN 4"/>
    <property type="match status" value="1"/>
</dbReference>
<evidence type="ECO:0000313" key="4">
    <source>
        <dbReference type="Proteomes" id="UP001257060"/>
    </source>
</evidence>
<name>A0ABU2GDW7_9EURY</name>
<dbReference type="Pfam" id="PF03372">
    <property type="entry name" value="Exo_endo_phos"/>
    <property type="match status" value="1"/>
</dbReference>
<dbReference type="PANTHER" id="PTHR12121:SF36">
    <property type="entry name" value="ENDONUCLEASE_EXONUCLEASE_PHOSPHATASE DOMAIN-CONTAINING PROTEIN"/>
    <property type="match status" value="1"/>
</dbReference>
<evidence type="ECO:0000259" key="2">
    <source>
        <dbReference type="Pfam" id="PF03372"/>
    </source>
</evidence>
<evidence type="ECO:0000313" key="3">
    <source>
        <dbReference type="EMBL" id="MDS0299006.1"/>
    </source>
</evidence>
<gene>
    <name evidence="3" type="ORF">NDI76_09635</name>
</gene>
<dbReference type="SUPFAM" id="SSF56219">
    <property type="entry name" value="DNase I-like"/>
    <property type="match status" value="1"/>
</dbReference>
<dbReference type="InterPro" id="IPR006311">
    <property type="entry name" value="TAT_signal"/>
</dbReference>
<dbReference type="RefSeq" id="WP_310923801.1">
    <property type="nucleotide sequence ID" value="NZ_JAMQOP010000001.1"/>
</dbReference>
<feature type="domain" description="Endonuclease/exonuclease/phosphatase" evidence="2">
    <location>
        <begin position="51"/>
        <end position="296"/>
    </location>
</feature>
<sequence>MDIRSLSRREALSGAAVAAGAVGGGALVGERLGFDPLGTGGPSGDATFAACSFNVLHETSDAEFPWESRLPRVVEAIERVDAELLGLQEVMPEQRSDLQAALDGYEWYGRGREGGDESEAVPVVWSADRFEARGRGDFWLSSTPGEPSAGWGAGNRRISTWVSLTDRETGTDLWFCNTHFSWADEETRLRSAELIRQRAVERSESGESIILTGDLNAAPESPAYGRLTGNSESHPSPLVDGRRAADAESVSGPQGTYHSFSETLEDRVDYAFAPREADVLGYRTLGIREEGYRSDHLPVVARFRL</sequence>
<dbReference type="InterPro" id="IPR005135">
    <property type="entry name" value="Endo/exonuclease/phosphatase"/>
</dbReference>
<evidence type="ECO:0000256" key="1">
    <source>
        <dbReference type="SAM" id="MobiDB-lite"/>
    </source>
</evidence>
<accession>A0ABU2GDW7</accession>
<comment type="caution">
    <text evidence="3">The sequence shown here is derived from an EMBL/GenBank/DDBJ whole genome shotgun (WGS) entry which is preliminary data.</text>
</comment>
<dbReference type="EMBL" id="JAMQOP010000001">
    <property type="protein sequence ID" value="MDS0299006.1"/>
    <property type="molecule type" value="Genomic_DNA"/>
</dbReference>
<dbReference type="CDD" id="cd09083">
    <property type="entry name" value="EEP-1"/>
    <property type="match status" value="1"/>
</dbReference>
<keyword evidence="3" id="KW-0540">Nuclease</keyword>
<proteinExistence type="predicted"/>
<dbReference type="PROSITE" id="PS51318">
    <property type="entry name" value="TAT"/>
    <property type="match status" value="1"/>
</dbReference>
<dbReference type="GO" id="GO:0004519">
    <property type="term" value="F:endonuclease activity"/>
    <property type="evidence" value="ECO:0007669"/>
    <property type="project" value="UniProtKB-KW"/>
</dbReference>
<dbReference type="InterPro" id="IPR036691">
    <property type="entry name" value="Endo/exonu/phosph_ase_sf"/>
</dbReference>
<reference evidence="3 4" key="1">
    <citation type="submission" date="2022-06" db="EMBL/GenBank/DDBJ databases">
        <title>Halogeometricum sp. a new haloarchaeum isolate from saline soil.</title>
        <authorList>
            <person name="Strakova D."/>
            <person name="Galisteo C."/>
            <person name="Sanchez-Porro C."/>
            <person name="Ventosa A."/>
        </authorList>
    </citation>
    <scope>NUCLEOTIDE SEQUENCE [LARGE SCALE GENOMIC DNA]</scope>
    <source>
        <strain evidence="3 4">S1BR25-6</strain>
    </source>
</reference>
<dbReference type="InterPro" id="IPR050410">
    <property type="entry name" value="CCR4/nocturin_mRNA_transcr"/>
</dbReference>
<protein>
    <submittedName>
        <fullName evidence="3">Endonuclease/exonuclease/phosphatase family protein</fullName>
    </submittedName>
</protein>
<keyword evidence="3" id="KW-0255">Endonuclease</keyword>